<proteinExistence type="inferred from homology"/>
<dbReference type="WBParaSite" id="nRc.2.0.1.t28376-RA">
    <property type="protein sequence ID" value="nRc.2.0.1.t28376-RA"/>
    <property type="gene ID" value="nRc.2.0.1.g28376"/>
</dbReference>
<protein>
    <recommendedName>
        <fullName evidence="4">diacylglycerol O-acyltransferase</fullName>
        <ecNumber evidence="4">2.3.1.20</ecNumber>
    </recommendedName>
</protein>
<keyword evidence="5" id="KW-0808">Transferase</keyword>
<dbReference type="PANTHER" id="PTHR10408:SF7">
    <property type="entry name" value="DIACYLGLYCEROL O-ACYLTRANSFERASE 1"/>
    <property type="match status" value="1"/>
</dbReference>
<feature type="transmembrane region" description="Helical" evidence="11">
    <location>
        <begin position="236"/>
        <end position="254"/>
    </location>
</feature>
<dbReference type="GO" id="GO:0019432">
    <property type="term" value="P:triglyceride biosynthetic process"/>
    <property type="evidence" value="ECO:0007669"/>
    <property type="project" value="TreeGrafter"/>
</dbReference>
<dbReference type="OMA" id="YPDNITH"/>
<evidence type="ECO:0000256" key="9">
    <source>
        <dbReference type="ARBA" id="ARBA00023136"/>
    </source>
</evidence>
<sequence length="407" mass="47894">MNALFGNCKVRTLAKESLLLVKTRYQDESTDCESRDKKLAELGRWRSWDGGGVATVAALGRCQCWDGASVGTPKWWSWDGGGVGTTEPNPYGASLCLTFHSIAFLKIISYAHVNHWYRTNNKQVEKRKIRKPSTEISDLTNNQTIRYPENLTIGDMYYFLIAPTLCYDLNFPRNPRVRKLFVLKRLFEVIFLFQIILALNQQWIVPLLKNSLQPFISMDYGRILERLLKLAIPNHVIWLLAFYWLFHSFLNLVAELLRFADRRFYNDWWNAETVQYFWQNWNMPVHKWCVRHLYVPMVSYGYGKVQASCTVFIVSAFFHEYLISIPLHLFRLWSFSGMLAQIPLNILTKYVFKGRAGNIVVWLSLILGQPLAILMYVHDWYVTRRFLKEDKRHHVLRGHYTSTDKIW</sequence>
<feature type="transmembrane region" description="Helical" evidence="11">
    <location>
        <begin position="359"/>
        <end position="377"/>
    </location>
</feature>
<name>A0A915JR64_ROMCU</name>
<dbReference type="AlphaFoldDB" id="A0A915JR64"/>
<dbReference type="GO" id="GO:0005789">
    <property type="term" value="C:endoplasmic reticulum membrane"/>
    <property type="evidence" value="ECO:0007669"/>
    <property type="project" value="UniProtKB-SubCell"/>
</dbReference>
<reference evidence="13" key="1">
    <citation type="submission" date="2022-11" db="UniProtKB">
        <authorList>
            <consortium name="WormBaseParasite"/>
        </authorList>
    </citation>
    <scope>IDENTIFICATION</scope>
</reference>
<evidence type="ECO:0000256" key="11">
    <source>
        <dbReference type="SAM" id="Phobius"/>
    </source>
</evidence>
<keyword evidence="9 11" id="KW-0472">Membrane</keyword>
<organism evidence="12 13">
    <name type="scientific">Romanomermis culicivorax</name>
    <name type="common">Nematode worm</name>
    <dbReference type="NCBI Taxonomy" id="13658"/>
    <lineage>
        <taxon>Eukaryota</taxon>
        <taxon>Metazoa</taxon>
        <taxon>Ecdysozoa</taxon>
        <taxon>Nematoda</taxon>
        <taxon>Enoplea</taxon>
        <taxon>Dorylaimia</taxon>
        <taxon>Mermithida</taxon>
        <taxon>Mermithoidea</taxon>
        <taxon>Mermithidae</taxon>
        <taxon>Romanomermis</taxon>
    </lineage>
</organism>
<comment type="subcellular location">
    <subcellularLocation>
        <location evidence="1">Endoplasmic reticulum membrane</location>
        <topology evidence="1">Multi-pass membrane protein</topology>
    </subcellularLocation>
</comment>
<keyword evidence="10" id="KW-0012">Acyltransferase</keyword>
<evidence type="ECO:0000256" key="5">
    <source>
        <dbReference type="ARBA" id="ARBA00022679"/>
    </source>
</evidence>
<keyword evidence="12" id="KW-1185">Reference proteome</keyword>
<dbReference type="Pfam" id="PF03062">
    <property type="entry name" value="MBOAT"/>
    <property type="match status" value="1"/>
</dbReference>
<dbReference type="InterPro" id="IPR004299">
    <property type="entry name" value="MBOAT_fam"/>
</dbReference>
<evidence type="ECO:0000313" key="12">
    <source>
        <dbReference type="Proteomes" id="UP000887565"/>
    </source>
</evidence>
<evidence type="ECO:0000256" key="10">
    <source>
        <dbReference type="ARBA" id="ARBA00023315"/>
    </source>
</evidence>
<evidence type="ECO:0000256" key="7">
    <source>
        <dbReference type="ARBA" id="ARBA00022824"/>
    </source>
</evidence>
<dbReference type="GO" id="GO:0004144">
    <property type="term" value="F:diacylglycerol O-acyltransferase activity"/>
    <property type="evidence" value="ECO:0007669"/>
    <property type="project" value="UniProtKB-EC"/>
</dbReference>
<evidence type="ECO:0000313" key="13">
    <source>
        <dbReference type="WBParaSite" id="nRc.2.0.1.t28376-RA"/>
    </source>
</evidence>
<dbReference type="PANTHER" id="PTHR10408">
    <property type="entry name" value="STEROL O-ACYLTRANSFERASE"/>
    <property type="match status" value="1"/>
</dbReference>
<keyword evidence="7" id="KW-0256">Endoplasmic reticulum</keyword>
<keyword evidence="6 11" id="KW-0812">Transmembrane</keyword>
<dbReference type="EC" id="2.3.1.20" evidence="4"/>
<dbReference type="Proteomes" id="UP000887565">
    <property type="component" value="Unplaced"/>
</dbReference>
<feature type="transmembrane region" description="Helical" evidence="11">
    <location>
        <begin position="186"/>
        <end position="205"/>
    </location>
</feature>
<evidence type="ECO:0000256" key="4">
    <source>
        <dbReference type="ARBA" id="ARBA00013244"/>
    </source>
</evidence>
<dbReference type="InterPro" id="IPR014371">
    <property type="entry name" value="Oat_ACAT_DAG_ARE"/>
</dbReference>
<evidence type="ECO:0000256" key="1">
    <source>
        <dbReference type="ARBA" id="ARBA00004477"/>
    </source>
</evidence>
<accession>A0A915JR64</accession>
<comment type="pathway">
    <text evidence="2">Lipid metabolism.</text>
</comment>
<comment type="similarity">
    <text evidence="3">Belongs to the membrane-bound acyltransferase family. Sterol o-acyltransferase subfamily.</text>
</comment>
<evidence type="ECO:0000256" key="6">
    <source>
        <dbReference type="ARBA" id="ARBA00022692"/>
    </source>
</evidence>
<keyword evidence="8 11" id="KW-1133">Transmembrane helix</keyword>
<evidence type="ECO:0000256" key="3">
    <source>
        <dbReference type="ARBA" id="ARBA00009010"/>
    </source>
</evidence>
<evidence type="ECO:0000256" key="2">
    <source>
        <dbReference type="ARBA" id="ARBA00005189"/>
    </source>
</evidence>
<evidence type="ECO:0000256" key="8">
    <source>
        <dbReference type="ARBA" id="ARBA00022989"/>
    </source>
</evidence>